<dbReference type="InterPro" id="IPR025246">
    <property type="entry name" value="IS30-like_HTH"/>
</dbReference>
<evidence type="ECO:0000259" key="1">
    <source>
        <dbReference type="Pfam" id="PF13936"/>
    </source>
</evidence>
<protein>
    <submittedName>
        <fullName evidence="2">IS30 family transposase</fullName>
    </submittedName>
</protein>
<dbReference type="SUPFAM" id="SSF53098">
    <property type="entry name" value="Ribonuclease H-like"/>
    <property type="match status" value="1"/>
</dbReference>
<dbReference type="PANTHER" id="PTHR10948:SF23">
    <property type="entry name" value="TRANSPOSASE INSI FOR INSERTION SEQUENCE ELEMENT IS30A-RELATED"/>
    <property type="match status" value="1"/>
</dbReference>
<reference evidence="2" key="1">
    <citation type="journal article" date="2019" name="Nat. Med.">
        <title>A library of human gut bacterial isolates paired with longitudinal multiomics data enables mechanistic microbiome research.</title>
        <authorList>
            <person name="Poyet M."/>
            <person name="Groussin M."/>
            <person name="Gibbons S.M."/>
            <person name="Avila-Pacheco J."/>
            <person name="Jiang X."/>
            <person name="Kearney S.M."/>
            <person name="Perrotta A.R."/>
            <person name="Berdy B."/>
            <person name="Zhao S."/>
            <person name="Lieberman T.D."/>
            <person name="Swanson P.K."/>
            <person name="Smith M."/>
            <person name="Roesemann S."/>
            <person name="Alexander J.E."/>
            <person name="Rich S.A."/>
            <person name="Livny J."/>
            <person name="Vlamakis H."/>
            <person name="Clish C."/>
            <person name="Bullock K."/>
            <person name="Deik A."/>
            <person name="Scott J."/>
            <person name="Pierce K.A."/>
            <person name="Xavier R.J."/>
            <person name="Alm E.J."/>
        </authorList>
    </citation>
    <scope>NUCLEOTIDE SEQUENCE</scope>
    <source>
        <strain evidence="2">BIOML-A68</strain>
    </source>
</reference>
<evidence type="ECO:0000313" key="2">
    <source>
        <dbReference type="EMBL" id="KAA4398711.1"/>
    </source>
</evidence>
<dbReference type="InterPro" id="IPR012337">
    <property type="entry name" value="RNaseH-like_sf"/>
</dbReference>
<dbReference type="AlphaFoldDB" id="A0A641Y035"/>
<comment type="caution">
    <text evidence="2">The sequence shown here is derived from an EMBL/GenBank/DDBJ whole genome shotgun (WGS) entry which is preliminary data.</text>
</comment>
<name>A0A641Y035_BACOV</name>
<gene>
    <name evidence="2" type="ORF">F3C73_26115</name>
</gene>
<proteinExistence type="predicted"/>
<dbReference type="EMBL" id="VWHP01000046">
    <property type="protein sequence ID" value="KAA4398711.1"/>
    <property type="molecule type" value="Genomic_DNA"/>
</dbReference>
<accession>A0A641Y035</accession>
<organism evidence="2">
    <name type="scientific">Bacteroides ovatus</name>
    <dbReference type="NCBI Taxonomy" id="28116"/>
    <lineage>
        <taxon>Bacteria</taxon>
        <taxon>Pseudomonadati</taxon>
        <taxon>Bacteroidota</taxon>
        <taxon>Bacteroidia</taxon>
        <taxon>Bacteroidales</taxon>
        <taxon>Bacteroidaceae</taxon>
        <taxon>Bacteroides</taxon>
    </lineage>
</organism>
<dbReference type="Pfam" id="PF13936">
    <property type="entry name" value="HTH_38"/>
    <property type="match status" value="1"/>
</dbReference>
<dbReference type="GO" id="GO:0032196">
    <property type="term" value="P:transposition"/>
    <property type="evidence" value="ECO:0007669"/>
    <property type="project" value="TreeGrafter"/>
</dbReference>
<dbReference type="GO" id="GO:0004803">
    <property type="term" value="F:transposase activity"/>
    <property type="evidence" value="ECO:0007669"/>
    <property type="project" value="TreeGrafter"/>
</dbReference>
<dbReference type="PANTHER" id="PTHR10948">
    <property type="entry name" value="TRANSPOSASE"/>
    <property type="match status" value="1"/>
</dbReference>
<sequence>MTSNKYFHLTLAERQIIETGISHGSTKAAIAKTLGKDKSTIGKEIKLHRVKSFSISYPLDCSLFPKCKDKNTFLCNLQCPSYIQFTCKRRDRSPGACNGCEKYSRCHYDKYRYSASQADSEYRDSLVSTRLGINATLSQIKELGLLIKPLLKQGQSVYAILQNHPEINLTEKTLYHYIEEGVFQNAGVSITCMDLKRQVRRKLTKKKSIEYSPRKDRSYLKGRTHKEYTEFKEMNPDASVVEMDTVYNDGSNGPFLQTFKFMKYDFLFCVYHQQKTSQTMLEGILLLESILGEQMFNEEVMVLKTDRGSEFILAEQAEIRNDGTRRTRLFYCDPMASWQKGSLENIHLLIRDICPKETDLYALGLDSQEKANRISSHINSYSRKKLNNKTSFSVLRFFNKEMADKLIDQGLTEIPPDQVILKPYLLK</sequence>
<dbReference type="InterPro" id="IPR051917">
    <property type="entry name" value="Transposase-Integrase"/>
</dbReference>
<dbReference type="GO" id="GO:0005829">
    <property type="term" value="C:cytosol"/>
    <property type="evidence" value="ECO:0007669"/>
    <property type="project" value="TreeGrafter"/>
</dbReference>
<feature type="domain" description="Transposase IS30-like HTH" evidence="1">
    <location>
        <begin position="5"/>
        <end position="46"/>
    </location>
</feature>